<dbReference type="NCBIfam" id="TIGR00652">
    <property type="entry name" value="DapF"/>
    <property type="match status" value="1"/>
</dbReference>
<reference evidence="3" key="1">
    <citation type="submission" date="2018-05" db="EMBL/GenBank/DDBJ databases">
        <authorList>
            <person name="Lanie J.A."/>
            <person name="Ng W.-L."/>
            <person name="Kazmierczak K.M."/>
            <person name="Andrzejewski T.M."/>
            <person name="Davidsen T.M."/>
            <person name="Wayne K.J."/>
            <person name="Tettelin H."/>
            <person name="Glass J.I."/>
            <person name="Rusch D."/>
            <person name="Podicherti R."/>
            <person name="Tsui H.-C.T."/>
            <person name="Winkler M.E."/>
        </authorList>
    </citation>
    <scope>NUCLEOTIDE SEQUENCE</scope>
</reference>
<comment type="similarity">
    <text evidence="1">Belongs to the diaminopimelate epimerase family.</text>
</comment>
<keyword evidence="2" id="KW-0413">Isomerase</keyword>
<dbReference type="GO" id="GO:0009089">
    <property type="term" value="P:lysine biosynthetic process via diaminopimelate"/>
    <property type="evidence" value="ECO:0007669"/>
    <property type="project" value="InterPro"/>
</dbReference>
<dbReference type="GO" id="GO:0008837">
    <property type="term" value="F:diaminopimelate epimerase activity"/>
    <property type="evidence" value="ECO:0007669"/>
    <property type="project" value="InterPro"/>
</dbReference>
<dbReference type="PANTHER" id="PTHR31689:SF0">
    <property type="entry name" value="DIAMINOPIMELATE EPIMERASE"/>
    <property type="match status" value="1"/>
</dbReference>
<name>A0A381U469_9ZZZZ</name>
<dbReference type="GO" id="GO:0005829">
    <property type="term" value="C:cytosol"/>
    <property type="evidence" value="ECO:0007669"/>
    <property type="project" value="TreeGrafter"/>
</dbReference>
<organism evidence="3">
    <name type="scientific">marine metagenome</name>
    <dbReference type="NCBI Taxonomy" id="408172"/>
    <lineage>
        <taxon>unclassified sequences</taxon>
        <taxon>metagenomes</taxon>
        <taxon>ecological metagenomes</taxon>
    </lineage>
</organism>
<evidence type="ECO:0000313" key="3">
    <source>
        <dbReference type="EMBL" id="SVA22097.1"/>
    </source>
</evidence>
<accession>A0A381U469</accession>
<sequence>MQNIDFIKMHGLGNDFVIIDRRINNVEISKEFINKLSDRKSGAGCDQLITINHSSSDDHDAYIQIYNPGGDSAEACGNGTRCVAKLLFEEKNNSELKIKSDAGILIAKKNDDKNISVNLGRLSHHWQDIPLIKKVDTLNMPINIDGFSSGVAVNIGNPHIVFFGNNINKIDLSSIGPNIENNELFPKKTNVEIIEILNESKIRMRVWERGAGITQACGSGACAAVYAGNLKGLLKDKVEVEFEKGSLLINIENNNAIMTGPAEISFRGKIEI</sequence>
<dbReference type="Gene3D" id="3.10.310.10">
    <property type="entry name" value="Diaminopimelate Epimerase, Chain A, domain 1"/>
    <property type="match status" value="2"/>
</dbReference>
<dbReference type="HAMAP" id="MF_00197">
    <property type="entry name" value="DAP_epimerase"/>
    <property type="match status" value="1"/>
</dbReference>
<dbReference type="PANTHER" id="PTHR31689">
    <property type="entry name" value="DIAMINOPIMELATE EPIMERASE, CHLOROPLASTIC"/>
    <property type="match status" value="1"/>
</dbReference>
<protein>
    <recommendedName>
        <fullName evidence="4">Diaminopimelate epimerase</fullName>
    </recommendedName>
</protein>
<proteinExistence type="inferred from homology"/>
<evidence type="ECO:0000256" key="2">
    <source>
        <dbReference type="ARBA" id="ARBA00023235"/>
    </source>
</evidence>
<dbReference type="InterPro" id="IPR001653">
    <property type="entry name" value="DAP_epimerase_DapF"/>
</dbReference>
<dbReference type="EMBL" id="UINC01005561">
    <property type="protein sequence ID" value="SVA22097.1"/>
    <property type="molecule type" value="Genomic_DNA"/>
</dbReference>
<dbReference type="AlphaFoldDB" id="A0A381U469"/>
<gene>
    <name evidence="3" type="ORF">METZ01_LOCUS74951</name>
</gene>
<evidence type="ECO:0000256" key="1">
    <source>
        <dbReference type="ARBA" id="ARBA00010219"/>
    </source>
</evidence>
<evidence type="ECO:0008006" key="4">
    <source>
        <dbReference type="Google" id="ProtNLM"/>
    </source>
</evidence>
<dbReference type="Pfam" id="PF01678">
    <property type="entry name" value="DAP_epimerase"/>
    <property type="match status" value="2"/>
</dbReference>
<dbReference type="SUPFAM" id="SSF54506">
    <property type="entry name" value="Diaminopimelate epimerase-like"/>
    <property type="match status" value="2"/>
</dbReference>